<dbReference type="EC" id="3.-.-.-" evidence="6"/>
<dbReference type="PANTHER" id="PTHR10587:SF133">
    <property type="entry name" value="CHITIN DEACETYLASE 1-RELATED"/>
    <property type="match status" value="1"/>
</dbReference>
<evidence type="ECO:0000256" key="2">
    <source>
        <dbReference type="ARBA" id="ARBA00022801"/>
    </source>
</evidence>
<dbReference type="GO" id="GO:0016787">
    <property type="term" value="F:hydrolase activity"/>
    <property type="evidence" value="ECO:0007669"/>
    <property type="project" value="UniProtKB-KW"/>
</dbReference>
<dbReference type="PROSITE" id="PS51677">
    <property type="entry name" value="NODB"/>
    <property type="match status" value="1"/>
</dbReference>
<feature type="compositionally biased region" description="Low complexity" evidence="3">
    <location>
        <begin position="44"/>
        <end position="77"/>
    </location>
</feature>
<dbReference type="Proteomes" id="UP001589608">
    <property type="component" value="Unassembled WGS sequence"/>
</dbReference>
<feature type="signal peptide" evidence="4">
    <location>
        <begin position="1"/>
        <end position="25"/>
    </location>
</feature>
<dbReference type="EMBL" id="JBHMCA010000073">
    <property type="protein sequence ID" value="MFB9450270.1"/>
    <property type="molecule type" value="Genomic_DNA"/>
</dbReference>
<dbReference type="InterPro" id="IPR050248">
    <property type="entry name" value="Polysacc_deacetylase_ArnD"/>
</dbReference>
<dbReference type="Gene3D" id="3.20.20.370">
    <property type="entry name" value="Glycoside hydrolase/deacetylase"/>
    <property type="match status" value="1"/>
</dbReference>
<dbReference type="SUPFAM" id="SSF88713">
    <property type="entry name" value="Glycoside hydrolase/deacetylase"/>
    <property type="match status" value="1"/>
</dbReference>
<feature type="domain" description="NodB homology" evidence="5">
    <location>
        <begin position="84"/>
        <end position="265"/>
    </location>
</feature>
<evidence type="ECO:0000256" key="4">
    <source>
        <dbReference type="SAM" id="SignalP"/>
    </source>
</evidence>
<feature type="chain" id="PRO_5046201158" evidence="4">
    <location>
        <begin position="26"/>
        <end position="273"/>
    </location>
</feature>
<gene>
    <name evidence="6" type="ORF">ACFFTR_44935</name>
</gene>
<keyword evidence="1" id="KW-0479">Metal-binding</keyword>
<dbReference type="InterPro" id="IPR002509">
    <property type="entry name" value="NODB_dom"/>
</dbReference>
<keyword evidence="2 6" id="KW-0378">Hydrolase</keyword>
<comment type="caution">
    <text evidence="6">The sequence shown here is derived from an EMBL/GenBank/DDBJ whole genome shotgun (WGS) entry which is preliminary data.</text>
</comment>
<accession>A0ABV5MN23</accession>
<proteinExistence type="predicted"/>
<protein>
    <submittedName>
        <fullName evidence="6">Polysaccharide deacetylase family protein</fullName>
        <ecNumber evidence="6">3.-.-.-</ecNumber>
    </submittedName>
</protein>
<sequence length="273" mass="28246">MPWRRTAVFALAVLVLALGGSSGVASRPAGALSSVPLAVRHDTASASSPSPSSAPAASASASAPAPAATPGTGPAGSLRTTGSSAVALTFDDGPWDDTPAVLDLLAQYHVKATFCMVGHQVAARAALVQRMVAEGHTLCNHTWTHDEMLPSRPAERIRSELQRTNDAIHAAVPGAPICYYRAPGGNFAPHVVNMAAGMGMTSIYWTVDPQDWRGPGVQSIIHNVLTNTRPGSIVLLHDGAGPQTVAALRTILPDLTSRFTLIALPITDPPGHA</sequence>
<evidence type="ECO:0000259" key="5">
    <source>
        <dbReference type="PROSITE" id="PS51677"/>
    </source>
</evidence>
<evidence type="ECO:0000313" key="6">
    <source>
        <dbReference type="EMBL" id="MFB9450270.1"/>
    </source>
</evidence>
<evidence type="ECO:0000313" key="7">
    <source>
        <dbReference type="Proteomes" id="UP001589608"/>
    </source>
</evidence>
<dbReference type="RefSeq" id="WP_223092416.1">
    <property type="nucleotide sequence ID" value="NZ_CP061913.1"/>
</dbReference>
<dbReference type="CDD" id="cd10917">
    <property type="entry name" value="CE4_NodB_like_6s_7s"/>
    <property type="match status" value="1"/>
</dbReference>
<dbReference type="InterPro" id="IPR011330">
    <property type="entry name" value="Glyco_hydro/deAcase_b/a-brl"/>
</dbReference>
<evidence type="ECO:0000256" key="1">
    <source>
        <dbReference type="ARBA" id="ARBA00022723"/>
    </source>
</evidence>
<keyword evidence="4" id="KW-0732">Signal</keyword>
<dbReference type="PANTHER" id="PTHR10587">
    <property type="entry name" value="GLYCOSYL TRANSFERASE-RELATED"/>
    <property type="match status" value="1"/>
</dbReference>
<feature type="region of interest" description="Disordered" evidence="3">
    <location>
        <begin position="43"/>
        <end position="80"/>
    </location>
</feature>
<keyword evidence="7" id="KW-1185">Reference proteome</keyword>
<dbReference type="Pfam" id="PF01522">
    <property type="entry name" value="Polysacc_deac_1"/>
    <property type="match status" value="1"/>
</dbReference>
<reference evidence="6 7" key="1">
    <citation type="submission" date="2024-09" db="EMBL/GenBank/DDBJ databases">
        <authorList>
            <person name="Sun Q."/>
            <person name="Mori K."/>
        </authorList>
    </citation>
    <scope>NUCLEOTIDE SEQUENCE [LARGE SCALE GENOMIC DNA]</scope>
    <source>
        <strain evidence="6 7">JCM 3307</strain>
    </source>
</reference>
<evidence type="ECO:0000256" key="3">
    <source>
        <dbReference type="SAM" id="MobiDB-lite"/>
    </source>
</evidence>
<name>A0ABV5MN23_9ACTN</name>
<organism evidence="6 7">
    <name type="scientific">Dactylosporangium vinaceum</name>
    <dbReference type="NCBI Taxonomy" id="53362"/>
    <lineage>
        <taxon>Bacteria</taxon>
        <taxon>Bacillati</taxon>
        <taxon>Actinomycetota</taxon>
        <taxon>Actinomycetes</taxon>
        <taxon>Micromonosporales</taxon>
        <taxon>Micromonosporaceae</taxon>
        <taxon>Dactylosporangium</taxon>
    </lineage>
</organism>